<dbReference type="RefSeq" id="WP_259086790.1">
    <property type="nucleotide sequence ID" value="NZ_BAAAZC010000031.1"/>
</dbReference>
<reference evidence="5" key="1">
    <citation type="journal article" date="2019" name="Int. J. Syst. Evol. Microbiol.">
        <title>The Global Catalogue of Microorganisms (GCM) 10K type strain sequencing project: providing services to taxonomists for standard genome sequencing and annotation.</title>
        <authorList>
            <consortium name="The Broad Institute Genomics Platform"/>
            <consortium name="The Broad Institute Genome Sequencing Center for Infectious Disease"/>
            <person name="Wu L."/>
            <person name="Ma J."/>
        </authorList>
    </citation>
    <scope>NUCLEOTIDE SEQUENCE [LARGE SCALE GENOMIC DNA]</scope>
    <source>
        <strain evidence="5">JCM 16601</strain>
    </source>
</reference>
<feature type="domain" description="FecR protein" evidence="2">
    <location>
        <begin position="200"/>
        <end position="293"/>
    </location>
</feature>
<dbReference type="Gene3D" id="3.55.50.30">
    <property type="match status" value="1"/>
</dbReference>
<protein>
    <submittedName>
        <fullName evidence="4">DUF4974 domain-containing protein</fullName>
    </submittedName>
</protein>
<name>A0ABP7R065_9SPHI</name>
<keyword evidence="1" id="KW-1133">Transmembrane helix</keyword>
<evidence type="ECO:0000256" key="1">
    <source>
        <dbReference type="SAM" id="Phobius"/>
    </source>
</evidence>
<accession>A0ABP7R065</accession>
<evidence type="ECO:0000259" key="3">
    <source>
        <dbReference type="Pfam" id="PF16344"/>
    </source>
</evidence>
<dbReference type="Gene3D" id="2.60.120.1440">
    <property type="match status" value="1"/>
</dbReference>
<sequence>MKQNISAEVIDRYLAGDCTADEIAEVHQWFSSFDHIPEHLVGLPEDEQDLLKEKLLGQIIGEKHQIKQIFNSSDSVKPQDLEIRENSQQGETRIFRLWPKIAVAVSMSLIIGVLFYSVRNSHKKAVNQNAEIQQKDISPGGNNAVLTLADGSEIVLNQAKKGLLTKQGNVKISKTSEGKLVYNTSNSGTEASNAVSFNMVRTPKGGQYEVVLPDGTKVWLNALSYLKFPTAFNGKTRLVEVSGEAYFEVTKNMVKPFVVKSARAEVTVLGTHFNVNDYADETSSRTTLLEGSVSIKGRNTKAMLRPGDQAVLNENDVMKIAEHVDTEEAVAWKNGIFEFNGTDITTIMRQVARWYDINVTYTGNPDHGLYNGTISRNVNLSEMLTMIRYMGVNYTLDGKNLIIKN</sequence>
<keyword evidence="1" id="KW-0472">Membrane</keyword>
<evidence type="ECO:0000259" key="2">
    <source>
        <dbReference type="Pfam" id="PF04773"/>
    </source>
</evidence>
<dbReference type="Pfam" id="PF16344">
    <property type="entry name" value="FecR_C"/>
    <property type="match status" value="1"/>
</dbReference>
<evidence type="ECO:0000313" key="5">
    <source>
        <dbReference type="Proteomes" id="UP001500742"/>
    </source>
</evidence>
<dbReference type="PANTHER" id="PTHR30273:SF2">
    <property type="entry name" value="PROTEIN FECR"/>
    <property type="match status" value="1"/>
</dbReference>
<organism evidence="4 5">
    <name type="scientific">Mucilaginibacter dorajii</name>
    <dbReference type="NCBI Taxonomy" id="692994"/>
    <lineage>
        <taxon>Bacteria</taxon>
        <taxon>Pseudomonadati</taxon>
        <taxon>Bacteroidota</taxon>
        <taxon>Sphingobacteriia</taxon>
        <taxon>Sphingobacteriales</taxon>
        <taxon>Sphingobacteriaceae</taxon>
        <taxon>Mucilaginibacter</taxon>
    </lineage>
</organism>
<comment type="caution">
    <text evidence="4">The sequence shown here is derived from an EMBL/GenBank/DDBJ whole genome shotgun (WGS) entry which is preliminary data.</text>
</comment>
<keyword evidence="1" id="KW-0812">Transmembrane</keyword>
<dbReference type="InterPro" id="IPR032508">
    <property type="entry name" value="FecR_C"/>
</dbReference>
<dbReference type="InterPro" id="IPR012373">
    <property type="entry name" value="Ferrdict_sens_TM"/>
</dbReference>
<dbReference type="Proteomes" id="UP001500742">
    <property type="component" value="Unassembled WGS sequence"/>
</dbReference>
<feature type="transmembrane region" description="Helical" evidence="1">
    <location>
        <begin position="97"/>
        <end position="118"/>
    </location>
</feature>
<gene>
    <name evidence="4" type="ORF">GCM10022210_49420</name>
</gene>
<proteinExistence type="predicted"/>
<feature type="domain" description="Protein FecR C-terminal" evidence="3">
    <location>
        <begin position="337"/>
        <end position="403"/>
    </location>
</feature>
<keyword evidence="5" id="KW-1185">Reference proteome</keyword>
<dbReference type="EMBL" id="BAAAZC010000031">
    <property type="protein sequence ID" value="GAA3990057.1"/>
    <property type="molecule type" value="Genomic_DNA"/>
</dbReference>
<dbReference type="InterPro" id="IPR006860">
    <property type="entry name" value="FecR"/>
</dbReference>
<dbReference type="Pfam" id="PF04773">
    <property type="entry name" value="FecR"/>
    <property type="match status" value="1"/>
</dbReference>
<evidence type="ECO:0000313" key="4">
    <source>
        <dbReference type="EMBL" id="GAA3990057.1"/>
    </source>
</evidence>
<dbReference type="PANTHER" id="PTHR30273">
    <property type="entry name" value="PERIPLASMIC SIGNAL SENSOR AND SIGMA FACTOR ACTIVATOR FECR-RELATED"/>
    <property type="match status" value="1"/>
</dbReference>